<accession>A0ABT5B816</accession>
<keyword evidence="4 7" id="KW-1133">Transmembrane helix</keyword>
<evidence type="ECO:0000256" key="1">
    <source>
        <dbReference type="ARBA" id="ARBA00004651"/>
    </source>
</evidence>
<protein>
    <submittedName>
        <fullName evidence="9">MMPL family transporter</fullName>
    </submittedName>
</protein>
<proteinExistence type="predicted"/>
<feature type="compositionally biased region" description="Basic and acidic residues" evidence="6">
    <location>
        <begin position="469"/>
        <end position="484"/>
    </location>
</feature>
<dbReference type="InterPro" id="IPR000731">
    <property type="entry name" value="SSD"/>
</dbReference>
<feature type="region of interest" description="Disordered" evidence="6">
    <location>
        <begin position="524"/>
        <end position="566"/>
    </location>
</feature>
<keyword evidence="2" id="KW-1003">Cell membrane</keyword>
<comment type="caution">
    <text evidence="9">The sequence shown here is derived from an EMBL/GenBank/DDBJ whole genome shotgun (WGS) entry which is preliminary data.</text>
</comment>
<keyword evidence="10" id="KW-1185">Reference proteome</keyword>
<comment type="subcellular location">
    <subcellularLocation>
        <location evidence="1">Cell membrane</location>
        <topology evidence="1">Multi-pass membrane protein</topology>
    </subcellularLocation>
</comment>
<evidence type="ECO:0000256" key="2">
    <source>
        <dbReference type="ARBA" id="ARBA00022475"/>
    </source>
</evidence>
<dbReference type="EMBL" id="JAQNDN010000010">
    <property type="protein sequence ID" value="MDC0670265.1"/>
    <property type="molecule type" value="Genomic_DNA"/>
</dbReference>
<dbReference type="PANTHER" id="PTHR33406:SF13">
    <property type="entry name" value="MEMBRANE PROTEIN YDFJ"/>
    <property type="match status" value="1"/>
</dbReference>
<sequence>MSDSSRATGLAALVVRRPLAIVLVALLLGVLGYFGTRRLGIDQELRALLPDDAPSVVRLDAVSERLGNQSDLYVTVRGPDRAANLALGAAIAETLEQRDDIRYVLFRRDPQFFRDNLLLYADLQDLLDLRQRVIDAIQARVRRELSMFPEDREAAGESDDLDLDEKALRERYGLDREPSEYFERDEGRLVVVRARPTRANTDISFARGLSRNLRAAIDGLEPKKFHPEIEVTIDGSYAEHTAQASSLERDIISGTAVAFGLLLLVVAIYFRGLRAVPLVLVPLLIAVVTTLAIGWAAYRELNLVSAFIFAVTLGLGIDFGTHILSRYRDERRRGLDQLPAIATTIATTGVSTAGGALSTAFAFLFLVLAEFRGFSQFGVIGSLGIMIAFVAALVVLPALVLVLERIRPWRVPPPPAREAPGAAIVSRKFPYLALGTVLVCLLAGLFGAAAAPKIGFEYNLGKLGPPDRTTPEEQKRANEYRDAVGRTQSTDPTIVLTDGLAHTEAVNRQLQAILDLEPEEIAEITGLEPYPDTPRKPKPEPKPAPKPKAAEEDEDEEDEEDVEPDDPKFLQLAELARQRGKVDPAVREQLKQYPPERLREMDDLLSSVLSIYTFVPELQQEKLQVIRDIKQRIDNKRGSFADAELEKLKSWERYLQVERPVGPDDLPPWVKVQFTDRHGELGRFVACWQRGPKSEYAHAKRIHDAFDTIDTPLGPAPAVGSHFVVPEVVDAIRGDGPLVMCAVFGVLIATALVMFRSITGAAIVLATVGVALCWLAGVFVWMGWKLNLFNLVALPLLVGMGQDDSLHIIHRYREEGAGRLAHTMRETGGAVVLTTVTTVIGFSSMLFVDHIGLRSLGWTAVVGMTFCLLASLTLVPACLRLGEWWRARRGE</sequence>
<evidence type="ECO:0000259" key="8">
    <source>
        <dbReference type="PROSITE" id="PS50156"/>
    </source>
</evidence>
<evidence type="ECO:0000256" key="5">
    <source>
        <dbReference type="ARBA" id="ARBA00023136"/>
    </source>
</evidence>
<feature type="transmembrane region" description="Helical" evidence="7">
    <location>
        <begin position="251"/>
        <end position="270"/>
    </location>
</feature>
<keyword evidence="5 7" id="KW-0472">Membrane</keyword>
<feature type="region of interest" description="Disordered" evidence="6">
    <location>
        <begin position="463"/>
        <end position="491"/>
    </location>
</feature>
<dbReference type="RefSeq" id="WP_272000080.1">
    <property type="nucleotide sequence ID" value="NZ_JAQNDN010000010.1"/>
</dbReference>
<keyword evidence="3 7" id="KW-0812">Transmembrane</keyword>
<feature type="domain" description="SSD" evidence="8">
    <location>
        <begin position="285"/>
        <end position="402"/>
    </location>
</feature>
<dbReference type="SUPFAM" id="SSF82866">
    <property type="entry name" value="Multidrug efflux transporter AcrB transmembrane domain"/>
    <property type="match status" value="2"/>
</dbReference>
<dbReference type="PROSITE" id="PS50156">
    <property type="entry name" value="SSD"/>
    <property type="match status" value="2"/>
</dbReference>
<dbReference type="InterPro" id="IPR004869">
    <property type="entry name" value="MMPL_dom"/>
</dbReference>
<dbReference type="Gene3D" id="1.20.1640.10">
    <property type="entry name" value="Multidrug efflux transporter AcrB transmembrane domain"/>
    <property type="match status" value="2"/>
</dbReference>
<evidence type="ECO:0000313" key="10">
    <source>
        <dbReference type="Proteomes" id="UP001217838"/>
    </source>
</evidence>
<feature type="transmembrane region" description="Helical" evidence="7">
    <location>
        <begin position="736"/>
        <end position="755"/>
    </location>
</feature>
<feature type="compositionally biased region" description="Basic and acidic residues" evidence="6">
    <location>
        <begin position="533"/>
        <end position="543"/>
    </location>
</feature>
<feature type="transmembrane region" description="Helical" evidence="7">
    <location>
        <begin position="762"/>
        <end position="782"/>
    </location>
</feature>
<evidence type="ECO:0000256" key="4">
    <source>
        <dbReference type="ARBA" id="ARBA00022989"/>
    </source>
</evidence>
<feature type="transmembrane region" description="Helical" evidence="7">
    <location>
        <begin position="380"/>
        <end position="403"/>
    </location>
</feature>
<evidence type="ECO:0000313" key="9">
    <source>
        <dbReference type="EMBL" id="MDC0670265.1"/>
    </source>
</evidence>
<name>A0ABT5B816_9BACT</name>
<feature type="transmembrane region" description="Helical" evidence="7">
    <location>
        <begin position="830"/>
        <end position="848"/>
    </location>
</feature>
<gene>
    <name evidence="9" type="ORF">POL58_21095</name>
</gene>
<feature type="transmembrane region" description="Helical" evidence="7">
    <location>
        <begin position="277"/>
        <end position="298"/>
    </location>
</feature>
<feature type="transmembrane region" description="Helical" evidence="7">
    <location>
        <begin position="431"/>
        <end position="451"/>
    </location>
</feature>
<reference evidence="9 10" key="1">
    <citation type="submission" date="2022-11" db="EMBL/GenBank/DDBJ databases">
        <title>Minimal conservation of predation-associated metabolite biosynthetic gene clusters underscores biosynthetic potential of Myxococcota including descriptions for ten novel species: Archangium lansinium sp. nov., Myxococcus landrumus sp. nov., Nannocystis bai.</title>
        <authorList>
            <person name="Ahearne A."/>
            <person name="Stevens C."/>
            <person name="Dowd S."/>
        </authorList>
    </citation>
    <scope>NUCLEOTIDE SEQUENCE [LARGE SCALE GENOMIC DNA]</scope>
    <source>
        <strain evidence="9 10">NCELM</strain>
    </source>
</reference>
<organism evidence="9 10">
    <name type="scientific">Nannocystis radixulma</name>
    <dbReference type="NCBI Taxonomy" id="2995305"/>
    <lineage>
        <taxon>Bacteria</taxon>
        <taxon>Pseudomonadati</taxon>
        <taxon>Myxococcota</taxon>
        <taxon>Polyangia</taxon>
        <taxon>Nannocystales</taxon>
        <taxon>Nannocystaceae</taxon>
        <taxon>Nannocystis</taxon>
    </lineage>
</organism>
<feature type="transmembrane region" description="Helical" evidence="7">
    <location>
        <begin position="860"/>
        <end position="879"/>
    </location>
</feature>
<feature type="domain" description="SSD" evidence="8">
    <location>
        <begin position="777"/>
        <end position="881"/>
    </location>
</feature>
<evidence type="ECO:0000256" key="7">
    <source>
        <dbReference type="SAM" id="Phobius"/>
    </source>
</evidence>
<dbReference type="PANTHER" id="PTHR33406">
    <property type="entry name" value="MEMBRANE PROTEIN MJ1562-RELATED"/>
    <property type="match status" value="1"/>
</dbReference>
<evidence type="ECO:0000256" key="6">
    <source>
        <dbReference type="SAM" id="MobiDB-lite"/>
    </source>
</evidence>
<feature type="transmembrane region" description="Helical" evidence="7">
    <location>
        <begin position="345"/>
        <end position="368"/>
    </location>
</feature>
<dbReference type="InterPro" id="IPR050545">
    <property type="entry name" value="Mycobact_MmpL"/>
</dbReference>
<dbReference type="Pfam" id="PF03176">
    <property type="entry name" value="MMPL"/>
    <property type="match status" value="2"/>
</dbReference>
<evidence type="ECO:0000256" key="3">
    <source>
        <dbReference type="ARBA" id="ARBA00022692"/>
    </source>
</evidence>
<dbReference type="Proteomes" id="UP001217838">
    <property type="component" value="Unassembled WGS sequence"/>
</dbReference>
<feature type="compositionally biased region" description="Acidic residues" evidence="6">
    <location>
        <begin position="551"/>
        <end position="564"/>
    </location>
</feature>
<feature type="transmembrane region" description="Helical" evidence="7">
    <location>
        <begin position="304"/>
        <end position="324"/>
    </location>
</feature>